<dbReference type="AlphaFoldDB" id="G9YIL8"/>
<organism evidence="2 3">
    <name type="scientific">Anaeroglobus geminatus F0357</name>
    <dbReference type="NCBI Taxonomy" id="861450"/>
    <lineage>
        <taxon>Bacteria</taxon>
        <taxon>Bacillati</taxon>
        <taxon>Bacillota</taxon>
        <taxon>Negativicutes</taxon>
        <taxon>Veillonellales</taxon>
        <taxon>Veillonellaceae</taxon>
        <taxon>Anaeroglobus</taxon>
    </lineage>
</organism>
<name>G9YIL8_9FIRM</name>
<dbReference type="STRING" id="861450.HMPREF0080_01511"/>
<reference evidence="2 3" key="1">
    <citation type="submission" date="2011-08" db="EMBL/GenBank/DDBJ databases">
        <authorList>
            <person name="Weinstock G."/>
            <person name="Sodergren E."/>
            <person name="Clifton S."/>
            <person name="Fulton L."/>
            <person name="Fulton B."/>
            <person name="Courtney L."/>
            <person name="Fronick C."/>
            <person name="Harrison M."/>
            <person name="Strong C."/>
            <person name="Farmer C."/>
            <person name="Delahaunty K."/>
            <person name="Markovic C."/>
            <person name="Hall O."/>
            <person name="Minx P."/>
            <person name="Tomlinson C."/>
            <person name="Mitreva M."/>
            <person name="Hou S."/>
            <person name="Chen J."/>
            <person name="Wollam A."/>
            <person name="Pepin K.H."/>
            <person name="Johnson M."/>
            <person name="Bhonagiri V."/>
            <person name="Zhang X."/>
            <person name="Suruliraj S."/>
            <person name="Warren W."/>
            <person name="Chinwalla A."/>
            <person name="Mardis E.R."/>
            <person name="Wilson R.K."/>
        </authorList>
    </citation>
    <scope>NUCLEOTIDE SEQUENCE [LARGE SCALE GENOMIC DNA]</scope>
    <source>
        <strain evidence="2 3">F0357</strain>
    </source>
</reference>
<evidence type="ECO:0000313" key="2">
    <source>
        <dbReference type="EMBL" id="EHM39471.1"/>
    </source>
</evidence>
<keyword evidence="3" id="KW-1185">Reference proteome</keyword>
<proteinExistence type="predicted"/>
<dbReference type="HOGENOM" id="CLU_1591188_0_0_9"/>
<evidence type="ECO:0000313" key="3">
    <source>
        <dbReference type="Proteomes" id="UP000005481"/>
    </source>
</evidence>
<feature type="transmembrane region" description="Helical" evidence="1">
    <location>
        <begin position="21"/>
        <end position="41"/>
    </location>
</feature>
<keyword evidence="1" id="KW-0812">Transmembrane</keyword>
<evidence type="ECO:0000256" key="1">
    <source>
        <dbReference type="SAM" id="Phobius"/>
    </source>
</evidence>
<comment type="caution">
    <text evidence="2">The sequence shown here is derived from an EMBL/GenBank/DDBJ whole genome shotgun (WGS) entry which is preliminary data.</text>
</comment>
<evidence type="ECO:0008006" key="4">
    <source>
        <dbReference type="Google" id="ProtNLM"/>
    </source>
</evidence>
<protein>
    <recommendedName>
        <fullName evidence="4">Fimbrial assembly protein PilN</fullName>
    </recommendedName>
</protein>
<dbReference type="EMBL" id="AGCJ01000066">
    <property type="protein sequence ID" value="EHM39471.1"/>
    <property type="molecule type" value="Genomic_DNA"/>
</dbReference>
<keyword evidence="1" id="KW-0472">Membrane</keyword>
<dbReference type="Proteomes" id="UP000005481">
    <property type="component" value="Unassembled WGS sequence"/>
</dbReference>
<keyword evidence="1" id="KW-1133">Transmembrane helix</keyword>
<accession>G9YIL8</accession>
<gene>
    <name evidence="2" type="ORF">HMPREF0080_01511</name>
</gene>
<sequence length="167" mass="18478">MEVQEKRRSVRQEKWLTYMEIGLVAAGVILGVYGQAVIRYAENEVSVYEERYKSVAETVAAGNRTAELAAERAETVKGSEPDGMSAAGLLVCLAETRPPDIYVESVSRGQNGFIIKGTAGKKEALSLWQGKLAKKITPGNIGVKHMEAKDTRWRFELLLESGYEERP</sequence>